<sequence>MSDSVDSEGILQFCQITNAEPTVAMGYLQISEGNIEQAVSLFLENGGAPLEAAVPRRQASPSDHWADAGRSAQSSSYHNNANDDVRAPLAPRREVLVESGSLYDTPGVSSAHLYATGVSEGHRSVFDQLPRSSIGGGIGIGGSSSSGSTSAERKSNRLAELFRPPFDLIQNLPFDQARGLAKSQRKWILVNIQKVSEFACQVLNRDIWSDATVKEIVRVNFVFLQLGHESDEGSRYINFYPVRKYPHVAIIDPRTGERVREWNDNITSAAEFAEDVTQFLGLNAYGGSQPIISQQSKRPRRPDPSHQTRDISAMTEEEQIQAAIAASMAKEHQPTSHTHNHPNPGDAQDDDDEDQDRSGQNQLEAIYHSIQANEGTEPGANAPEATTRVQFRLPNGSRVVRRFRTDTPVRDLVAFVKAKVPEANEHIVNIQYHRENLLDKLDQTVAEAGLQNASITVDA</sequence>
<dbReference type="Pfam" id="PF14555">
    <property type="entry name" value="UBA_4"/>
    <property type="match status" value="1"/>
</dbReference>
<dbReference type="SMART" id="SM00166">
    <property type="entry name" value="UBX"/>
    <property type="match status" value="1"/>
</dbReference>
<dbReference type="GO" id="GO:0005634">
    <property type="term" value="C:nucleus"/>
    <property type="evidence" value="ECO:0007669"/>
    <property type="project" value="TreeGrafter"/>
</dbReference>
<evidence type="ECO:0000256" key="1">
    <source>
        <dbReference type="SAM" id="MobiDB-lite"/>
    </source>
</evidence>
<feature type="compositionally biased region" description="Polar residues" evidence="1">
    <location>
        <begin position="71"/>
        <end position="80"/>
    </location>
</feature>
<dbReference type="SMART" id="SM00594">
    <property type="entry name" value="UAS"/>
    <property type="match status" value="1"/>
</dbReference>
<dbReference type="Gene3D" id="6.10.300.40">
    <property type="match status" value="1"/>
</dbReference>
<feature type="region of interest" description="Disordered" evidence="1">
    <location>
        <begin position="288"/>
        <end position="312"/>
    </location>
</feature>
<gene>
    <name evidence="3" type="ORF">BJ085DRAFT_18672</name>
</gene>
<accession>A0A4Q0A225</accession>
<protein>
    <recommendedName>
        <fullName evidence="2">UBX domain-containing protein</fullName>
    </recommendedName>
</protein>
<evidence type="ECO:0000313" key="4">
    <source>
        <dbReference type="Proteomes" id="UP000268162"/>
    </source>
</evidence>
<dbReference type="STRING" id="215637.A0A4Q0A225"/>
<dbReference type="SUPFAM" id="SSF54236">
    <property type="entry name" value="Ubiquitin-like"/>
    <property type="match status" value="1"/>
</dbReference>
<dbReference type="Gene3D" id="3.40.30.10">
    <property type="entry name" value="Glutaredoxin"/>
    <property type="match status" value="1"/>
</dbReference>
<evidence type="ECO:0000259" key="2">
    <source>
        <dbReference type="PROSITE" id="PS50033"/>
    </source>
</evidence>
<name>A0A4Q0A225_9FUNG</name>
<dbReference type="SUPFAM" id="SSF52833">
    <property type="entry name" value="Thioredoxin-like"/>
    <property type="match status" value="1"/>
</dbReference>
<dbReference type="CDD" id="cd01767">
    <property type="entry name" value="UBX"/>
    <property type="match status" value="1"/>
</dbReference>
<dbReference type="GO" id="GO:0043130">
    <property type="term" value="F:ubiquitin binding"/>
    <property type="evidence" value="ECO:0007669"/>
    <property type="project" value="TreeGrafter"/>
</dbReference>
<feature type="region of interest" description="Disordered" evidence="1">
    <location>
        <begin position="54"/>
        <end position="84"/>
    </location>
</feature>
<dbReference type="InterPro" id="IPR029071">
    <property type="entry name" value="Ubiquitin-like_domsf"/>
</dbReference>
<evidence type="ECO:0000313" key="3">
    <source>
        <dbReference type="EMBL" id="RKP39220.1"/>
    </source>
</evidence>
<dbReference type="Pfam" id="PF00789">
    <property type="entry name" value="UBX"/>
    <property type="match status" value="1"/>
</dbReference>
<organism evidence="3 4">
    <name type="scientific">Dimargaris cristalligena</name>
    <dbReference type="NCBI Taxonomy" id="215637"/>
    <lineage>
        <taxon>Eukaryota</taxon>
        <taxon>Fungi</taxon>
        <taxon>Fungi incertae sedis</taxon>
        <taxon>Zoopagomycota</taxon>
        <taxon>Kickxellomycotina</taxon>
        <taxon>Dimargaritomycetes</taxon>
        <taxon>Dimargaritales</taxon>
        <taxon>Dimargaritaceae</taxon>
        <taxon>Dimargaris</taxon>
    </lineage>
</organism>
<dbReference type="Proteomes" id="UP000268162">
    <property type="component" value="Unassembled WGS sequence"/>
</dbReference>
<reference evidence="4" key="1">
    <citation type="journal article" date="2018" name="Nat. Microbiol.">
        <title>Leveraging single-cell genomics to expand the fungal tree of life.</title>
        <authorList>
            <person name="Ahrendt S.R."/>
            <person name="Quandt C.A."/>
            <person name="Ciobanu D."/>
            <person name="Clum A."/>
            <person name="Salamov A."/>
            <person name="Andreopoulos B."/>
            <person name="Cheng J.F."/>
            <person name="Woyke T."/>
            <person name="Pelin A."/>
            <person name="Henrissat B."/>
            <person name="Reynolds N.K."/>
            <person name="Benny G.L."/>
            <person name="Smith M.E."/>
            <person name="James T.Y."/>
            <person name="Grigoriev I.V."/>
        </authorList>
    </citation>
    <scope>NUCLEOTIDE SEQUENCE [LARGE SCALE GENOMIC DNA]</scope>
    <source>
        <strain evidence="4">RSA 468</strain>
    </source>
</reference>
<feature type="region of interest" description="Disordered" evidence="1">
    <location>
        <begin position="326"/>
        <end position="359"/>
    </location>
</feature>
<dbReference type="InterPro" id="IPR050730">
    <property type="entry name" value="UBX_domain-protein"/>
</dbReference>
<dbReference type="InterPro" id="IPR006577">
    <property type="entry name" value="UAS"/>
</dbReference>
<dbReference type="Gene3D" id="3.10.20.90">
    <property type="entry name" value="Phosphatidylinositol 3-kinase Catalytic Subunit, Chain A, domain 1"/>
    <property type="match status" value="1"/>
</dbReference>
<dbReference type="PANTHER" id="PTHR23322">
    <property type="entry name" value="FAS-ASSOCIATED PROTEIN"/>
    <property type="match status" value="1"/>
</dbReference>
<dbReference type="Pfam" id="PF13899">
    <property type="entry name" value="Thioredoxin_7"/>
    <property type="match status" value="1"/>
</dbReference>
<dbReference type="EMBL" id="ML002289">
    <property type="protein sequence ID" value="RKP39220.1"/>
    <property type="molecule type" value="Genomic_DNA"/>
</dbReference>
<dbReference type="InterPro" id="IPR036249">
    <property type="entry name" value="Thioredoxin-like_sf"/>
</dbReference>
<feature type="domain" description="UBX" evidence="2">
    <location>
        <begin position="382"/>
        <end position="458"/>
    </location>
</feature>
<dbReference type="AlphaFoldDB" id="A0A4Q0A225"/>
<dbReference type="Gene3D" id="1.10.8.10">
    <property type="entry name" value="DNA helicase RuvA subunit, C-terminal domain"/>
    <property type="match status" value="1"/>
</dbReference>
<dbReference type="CDD" id="cd14273">
    <property type="entry name" value="UBA_TAP-C_like"/>
    <property type="match status" value="1"/>
</dbReference>
<proteinExistence type="predicted"/>
<dbReference type="GO" id="GO:0043161">
    <property type="term" value="P:proteasome-mediated ubiquitin-dependent protein catabolic process"/>
    <property type="evidence" value="ECO:0007669"/>
    <property type="project" value="TreeGrafter"/>
</dbReference>
<keyword evidence="4" id="KW-1185">Reference proteome</keyword>
<dbReference type="PROSITE" id="PS50033">
    <property type="entry name" value="UBX"/>
    <property type="match status" value="1"/>
</dbReference>
<dbReference type="CDD" id="cd02958">
    <property type="entry name" value="UAS"/>
    <property type="match status" value="1"/>
</dbReference>
<dbReference type="PANTHER" id="PTHR23322:SF6">
    <property type="entry name" value="UBX DOMAIN-CONTAINING PROTEIN 7"/>
    <property type="match status" value="1"/>
</dbReference>
<dbReference type="InterPro" id="IPR009060">
    <property type="entry name" value="UBA-like_sf"/>
</dbReference>
<dbReference type="InterPro" id="IPR001012">
    <property type="entry name" value="UBX_dom"/>
</dbReference>
<dbReference type="SUPFAM" id="SSF46934">
    <property type="entry name" value="UBA-like"/>
    <property type="match status" value="1"/>
</dbReference>